<dbReference type="InterPro" id="IPR042344">
    <property type="entry name" value="ZCCHC14"/>
</dbReference>
<dbReference type="SMART" id="SM00343">
    <property type="entry name" value="ZnF_C2HC"/>
    <property type="match status" value="1"/>
</dbReference>
<reference evidence="4" key="3">
    <citation type="submission" date="2025-09" db="UniProtKB">
        <authorList>
            <consortium name="Ensembl"/>
        </authorList>
    </citation>
    <scope>IDENTIFICATION</scope>
</reference>
<evidence type="ECO:0000259" key="3">
    <source>
        <dbReference type="PROSITE" id="PS50158"/>
    </source>
</evidence>
<dbReference type="EMBL" id="AFYH01017282">
    <property type="status" value="NOT_ANNOTATED_CDS"/>
    <property type="molecule type" value="Genomic_DNA"/>
</dbReference>
<proteinExistence type="predicted"/>
<feature type="compositionally biased region" description="Low complexity" evidence="2">
    <location>
        <begin position="302"/>
        <end position="316"/>
    </location>
</feature>
<dbReference type="Ensembl" id="ENSLACT00000012543.1">
    <property type="protein sequence ID" value="ENSLACP00000012450.1"/>
    <property type="gene ID" value="ENSLACG00000010970.1"/>
</dbReference>
<dbReference type="InterPro" id="IPR036875">
    <property type="entry name" value="Znf_CCHC_sf"/>
</dbReference>
<accession>H3AS29</accession>
<feature type="compositionally biased region" description="Basic and acidic residues" evidence="2">
    <location>
        <begin position="321"/>
        <end position="348"/>
    </location>
</feature>
<dbReference type="GeneTree" id="ENSGT00520000055637"/>
<dbReference type="EMBL" id="AFYH01017283">
    <property type="status" value="NOT_ANNOTATED_CDS"/>
    <property type="molecule type" value="Genomic_DNA"/>
</dbReference>
<dbReference type="InterPro" id="IPR001660">
    <property type="entry name" value="SAM"/>
</dbReference>
<reference evidence="5" key="1">
    <citation type="submission" date="2011-08" db="EMBL/GenBank/DDBJ databases">
        <title>The draft genome of Latimeria chalumnae.</title>
        <authorList>
            <person name="Di Palma F."/>
            <person name="Alfoldi J."/>
            <person name="Johnson J."/>
            <person name="Berlin A."/>
            <person name="Gnerre S."/>
            <person name="Jaffe D."/>
            <person name="MacCallum I."/>
            <person name="Young S."/>
            <person name="Walker B.J."/>
            <person name="Lander E."/>
            <person name="Lindblad-Toh K."/>
        </authorList>
    </citation>
    <scope>NUCLEOTIDE SEQUENCE [LARGE SCALE GENOMIC DNA]</scope>
    <source>
        <strain evidence="5">Wild caught</strain>
    </source>
</reference>
<feature type="domain" description="CCHC-type" evidence="3">
    <location>
        <begin position="768"/>
        <end position="783"/>
    </location>
</feature>
<dbReference type="FunCoup" id="H3AS29">
    <property type="interactions" value="633"/>
</dbReference>
<dbReference type="GO" id="GO:0035091">
    <property type="term" value="F:phosphatidylinositol binding"/>
    <property type="evidence" value="ECO:0007669"/>
    <property type="project" value="InterPro"/>
</dbReference>
<dbReference type="Gene3D" id="4.10.60.10">
    <property type="entry name" value="Zinc finger, CCHC-type"/>
    <property type="match status" value="1"/>
</dbReference>
<feature type="compositionally biased region" description="Low complexity" evidence="2">
    <location>
        <begin position="162"/>
        <end position="174"/>
    </location>
</feature>
<feature type="region of interest" description="Disordered" evidence="2">
    <location>
        <begin position="240"/>
        <end position="274"/>
    </location>
</feature>
<dbReference type="AlphaFoldDB" id="H3AS29"/>
<dbReference type="HOGENOM" id="CLU_014508_0_0_1"/>
<keyword evidence="1" id="KW-0863">Zinc-finger</keyword>
<feature type="region of interest" description="Disordered" evidence="2">
    <location>
        <begin position="296"/>
        <end position="349"/>
    </location>
</feature>
<name>H3AS29_LATCH</name>
<evidence type="ECO:0000256" key="2">
    <source>
        <dbReference type="SAM" id="MobiDB-lite"/>
    </source>
</evidence>
<feature type="region of interest" description="Disordered" evidence="2">
    <location>
        <begin position="149"/>
        <end position="182"/>
    </location>
</feature>
<dbReference type="InterPro" id="IPR013761">
    <property type="entry name" value="SAM/pointed_sf"/>
</dbReference>
<dbReference type="PROSITE" id="PS50158">
    <property type="entry name" value="ZF_CCHC"/>
    <property type="match status" value="1"/>
</dbReference>
<dbReference type="Proteomes" id="UP000008672">
    <property type="component" value="Unassembled WGS sequence"/>
</dbReference>
<dbReference type="STRING" id="7897.ENSLACP00000012450"/>
<dbReference type="PANTHER" id="PTHR16195:SF16">
    <property type="entry name" value="ZINC FINGER CCHC DOMAIN-CONTAINING PROTEIN 14"/>
    <property type="match status" value="1"/>
</dbReference>
<dbReference type="Gene3D" id="3.30.1520.10">
    <property type="entry name" value="Phox-like domain"/>
    <property type="match status" value="1"/>
</dbReference>
<dbReference type="PANTHER" id="PTHR16195">
    <property type="entry name" value="ZINC FINGER CCHC DOMAIN CONTAINING PROTEIN"/>
    <property type="match status" value="1"/>
</dbReference>
<dbReference type="Pfam" id="PF00098">
    <property type="entry name" value="zf-CCHC"/>
    <property type="match status" value="1"/>
</dbReference>
<dbReference type="InterPro" id="IPR037632">
    <property type="entry name" value="ZCCH14_SAM"/>
</dbReference>
<protein>
    <submittedName>
        <fullName evidence="4">Zinc finger CCHC-type containing 14</fullName>
    </submittedName>
</protein>
<evidence type="ECO:0000256" key="1">
    <source>
        <dbReference type="PROSITE-ProRule" id="PRU00047"/>
    </source>
</evidence>
<keyword evidence="5" id="KW-1185">Reference proteome</keyword>
<dbReference type="SUPFAM" id="SSF57756">
    <property type="entry name" value="Retrovirus zinc finger-like domains"/>
    <property type="match status" value="1"/>
</dbReference>
<keyword evidence="1" id="KW-0862">Zinc</keyword>
<dbReference type="GO" id="GO:0008270">
    <property type="term" value="F:zinc ion binding"/>
    <property type="evidence" value="ECO:0007669"/>
    <property type="project" value="UniProtKB-KW"/>
</dbReference>
<sequence length="809" mass="86139">LKVLWSDSSITSVTKSSHELSELLSKLPQLFPDENLEKFIPQLAGLDSCCLEERNHIDLETDLRYFTSLPSHVLKHDHVRKFFSTSSSTHLFQNLNPNSSSLHKAVTASGTTVRPIFGVASIQPSQNSALHPVLPSAVAASSLCSHTGNSGLSSLSRPQNEPSSTVPLPTSVPLNPTSPQTQEQNGILDWLRKLRLHKYYPVFKQLSMEKFLSLTEEDLNKFETLTMGAKKKLKTQLELEKEKSEKRSLNPTTPSSIISNTVARVPPTSHVGPLQTIRCNHAGVIELRVDVEQVVSHQLPRESSSSSEYSSSPSSPMGIQAREESSDSAEENDRRLESHLVGPEKEKPAMIPNHFSTNSVRPTAQVLPVQNDAGSNPPCHTFPLQMMPTVSSNVAPSHLLNSLRKSERGNGVSSLMHSTLSFEERNRASQGSCGSRGSTKGVGNIIMDGVPPSSSLQATPFFPGLPEKNIVPATVMNFGTRSKLGHTSAVDGVIKTAQQPALIETNIATTAPSNTVHHMSRSPMKILHPSVPADSPVTGLAYTRTAHYQGNTKTDFSTVGSMPVAAIPGTFCASSSTAPSNSHLAGSFTNIVNLPTCPAPSSSPTLSAVVDNPCYNSNSGGNASAVNISVPNPNQPQQQPGCIVCSSCGCSGNCGSNSVTISYPGYFQGPFSGPSMLACTLPFLPFSPLCSNGYMNSQQYNTNTAFSVAPPPAFNSSLTPDSILSGQSGFVMPPMQGFMGGAAGVYQAQAMIGNANGLGHKKSGNISCYNCGASGHRAQDCKQPSVDSNQQGAFRLKYAPHSESLDSAD</sequence>
<dbReference type="SUPFAM" id="SSF64268">
    <property type="entry name" value="PX domain"/>
    <property type="match status" value="1"/>
</dbReference>
<dbReference type="Gene3D" id="1.10.150.50">
    <property type="entry name" value="Transcription Factor, Ets-1"/>
    <property type="match status" value="1"/>
</dbReference>
<dbReference type="CDD" id="cd09558">
    <property type="entry name" value="SAM_ZCCH14"/>
    <property type="match status" value="1"/>
</dbReference>
<dbReference type="OMA" id="NFGPRTK"/>
<dbReference type="InterPro" id="IPR001878">
    <property type="entry name" value="Znf_CCHC"/>
</dbReference>
<evidence type="ECO:0000313" key="4">
    <source>
        <dbReference type="Ensembl" id="ENSLACP00000012450.1"/>
    </source>
</evidence>
<organism evidence="4 5">
    <name type="scientific">Latimeria chalumnae</name>
    <name type="common">Coelacanth</name>
    <dbReference type="NCBI Taxonomy" id="7897"/>
    <lineage>
        <taxon>Eukaryota</taxon>
        <taxon>Metazoa</taxon>
        <taxon>Chordata</taxon>
        <taxon>Craniata</taxon>
        <taxon>Vertebrata</taxon>
        <taxon>Euteleostomi</taxon>
        <taxon>Coelacanthiformes</taxon>
        <taxon>Coelacanthidae</taxon>
        <taxon>Latimeria</taxon>
    </lineage>
</organism>
<evidence type="ECO:0000313" key="5">
    <source>
        <dbReference type="Proteomes" id="UP000008672"/>
    </source>
</evidence>
<dbReference type="SUPFAM" id="SSF47769">
    <property type="entry name" value="SAM/Pointed domain"/>
    <property type="match status" value="1"/>
</dbReference>
<feature type="compositionally biased region" description="Polar residues" evidence="2">
    <location>
        <begin position="250"/>
        <end position="262"/>
    </location>
</feature>
<gene>
    <name evidence="4" type="primary">ZCCHC14</name>
</gene>
<dbReference type="GO" id="GO:0003676">
    <property type="term" value="F:nucleic acid binding"/>
    <property type="evidence" value="ECO:0007669"/>
    <property type="project" value="InterPro"/>
</dbReference>
<dbReference type="EMBL" id="AFYH01017284">
    <property type="status" value="NOT_ANNOTATED_CDS"/>
    <property type="molecule type" value="Genomic_DNA"/>
</dbReference>
<feature type="compositionally biased region" description="Polar residues" evidence="2">
    <location>
        <begin position="149"/>
        <end position="161"/>
    </location>
</feature>
<feature type="region of interest" description="Disordered" evidence="2">
    <location>
        <begin position="780"/>
        <end position="809"/>
    </location>
</feature>
<dbReference type="Pfam" id="PF00536">
    <property type="entry name" value="SAM_1"/>
    <property type="match status" value="1"/>
</dbReference>
<keyword evidence="1" id="KW-0479">Metal-binding</keyword>
<dbReference type="eggNOG" id="KOG4400">
    <property type="taxonomic scope" value="Eukaryota"/>
</dbReference>
<reference evidence="4" key="2">
    <citation type="submission" date="2025-08" db="UniProtKB">
        <authorList>
            <consortium name="Ensembl"/>
        </authorList>
    </citation>
    <scope>IDENTIFICATION</scope>
</reference>
<dbReference type="eggNOG" id="KOG3791">
    <property type="taxonomic scope" value="Eukaryota"/>
</dbReference>
<dbReference type="InterPro" id="IPR036871">
    <property type="entry name" value="PX_dom_sf"/>
</dbReference>
<dbReference type="EMBL" id="AFYH01017281">
    <property type="status" value="NOT_ANNOTATED_CDS"/>
    <property type="molecule type" value="Genomic_DNA"/>
</dbReference>
<dbReference type="InParanoid" id="H3AS29"/>